<dbReference type="SUPFAM" id="SSF52540">
    <property type="entry name" value="P-loop containing nucleoside triphosphate hydrolases"/>
    <property type="match status" value="1"/>
</dbReference>
<evidence type="ECO:0000256" key="2">
    <source>
        <dbReference type="ARBA" id="ARBA00022840"/>
    </source>
</evidence>
<keyword evidence="2" id="KW-0067">ATP-binding</keyword>
<dbReference type="PANTHER" id="PTHR30580">
    <property type="entry name" value="PRIMOSOMAL PROTEIN N"/>
    <property type="match status" value="1"/>
</dbReference>
<feature type="region of interest" description="Disordered" evidence="4">
    <location>
        <begin position="53"/>
        <end position="75"/>
    </location>
</feature>
<keyword evidence="7" id="KW-0347">Helicase</keyword>
<keyword evidence="3" id="KW-0238">DNA-binding</keyword>
<dbReference type="InterPro" id="IPR014001">
    <property type="entry name" value="Helicase_ATP-bd"/>
</dbReference>
<keyword evidence="1" id="KW-0547">Nucleotide-binding</keyword>
<evidence type="ECO:0000256" key="4">
    <source>
        <dbReference type="SAM" id="MobiDB-lite"/>
    </source>
</evidence>
<protein>
    <submittedName>
        <fullName evidence="7">DEAD/DEAH box helicase family protein</fullName>
    </submittedName>
</protein>
<evidence type="ECO:0000256" key="1">
    <source>
        <dbReference type="ARBA" id="ARBA00022741"/>
    </source>
</evidence>
<dbReference type="PROSITE" id="PS51192">
    <property type="entry name" value="HELICASE_ATP_BIND_1"/>
    <property type="match status" value="1"/>
</dbReference>
<comment type="caution">
    <text evidence="7">The sequence shown here is derived from an EMBL/GenBank/DDBJ whole genome shotgun (WGS) entry which is preliminary data.</text>
</comment>
<evidence type="ECO:0000313" key="7">
    <source>
        <dbReference type="EMBL" id="NBD26723.1"/>
    </source>
</evidence>
<evidence type="ECO:0000259" key="5">
    <source>
        <dbReference type="PROSITE" id="PS51192"/>
    </source>
</evidence>
<name>A0ABW9XVL2_9BACL</name>
<dbReference type="PANTHER" id="PTHR30580:SF1">
    <property type="entry name" value="COMF OPERON PROTEIN 1"/>
    <property type="match status" value="1"/>
</dbReference>
<organism evidence="7 8">
    <name type="scientific">Paenibacillus glycinis</name>
    <dbReference type="NCBI Taxonomy" id="2697035"/>
    <lineage>
        <taxon>Bacteria</taxon>
        <taxon>Bacillati</taxon>
        <taxon>Bacillota</taxon>
        <taxon>Bacilli</taxon>
        <taxon>Bacillales</taxon>
        <taxon>Paenibacillaceae</taxon>
        <taxon>Paenibacillus</taxon>
    </lineage>
</organism>
<feature type="domain" description="Helicase C-terminal" evidence="6">
    <location>
        <begin position="529"/>
        <end position="686"/>
    </location>
</feature>
<feature type="compositionally biased region" description="Basic and acidic residues" evidence="4">
    <location>
        <begin position="53"/>
        <end position="65"/>
    </location>
</feature>
<feature type="domain" description="Helicase ATP-binding" evidence="5">
    <location>
        <begin position="349"/>
        <end position="501"/>
    </location>
</feature>
<sequence length="686" mass="73634">MACGGGEQVKVVVYAVAAGKRSWAGWSLAPEIDTAYWLDPGYRAEAELAFREKGNDAPSRVHDRQPAAGAGEAGEAERLVAWTEPLPLGHALAVAERWPGGRLPGRRLDQTLSRLIADAWAGDARLGLPVPRQPAAHAAHVPRAAEPGAGRADAHALAARACRAAALLQGRALLVSEALALLEAAGAAGPAGAVPATWSAWAPALQLAALLGRLRLGGAVAPQPQPRLLRWRQALGARPRPRLRCQRCGSGTARMRRTPCAACGRACAYCEACLTMGRSRECGLLILGSPGSPDAGGSSPAVSPRSEPIMPAARAMPRQAAAPDLAVWNLSPAQTAAASAALAYINAPGDPRQPRRRFLLWAVTGAGKTEMIFPLIASALARGGRALIATPRRDVVLELDPRIRKAFPGAAVVTLYGGSEQRWEQGEITLATTHQLFRFREGFDLVIVDEIDAFPYHGDPMLHFAAENARTPDGTHVLLSATPPAALRAEARLGRLAHVRVPVRFHRHPLPVPALLSMPPVRKLLRQRGLPRGLTSALGRSIDRGAQLFVFVQQIRDVEPLAAKLRRFFPAIVIAGTSSQDPDRTDKVQQFRARAIRLLVTTTILERGVTVPKSDVFILDADGRLFDEASLIQMAGRAGRSKDDPAGNVYFCAPERTRAQTSAIAQIRSMNRIARRHGYLIENERR</sequence>
<gene>
    <name evidence="7" type="ORF">GT019_22850</name>
</gene>
<dbReference type="PROSITE" id="PS51194">
    <property type="entry name" value="HELICASE_CTER"/>
    <property type="match status" value="1"/>
</dbReference>
<dbReference type="Pfam" id="PF04851">
    <property type="entry name" value="ResIII"/>
    <property type="match status" value="1"/>
</dbReference>
<dbReference type="InterPro" id="IPR001650">
    <property type="entry name" value="Helicase_C-like"/>
</dbReference>
<keyword evidence="8" id="KW-1185">Reference proteome</keyword>
<dbReference type="Gene3D" id="3.40.50.300">
    <property type="entry name" value="P-loop containing nucleotide triphosphate hydrolases"/>
    <property type="match status" value="2"/>
</dbReference>
<dbReference type="InterPro" id="IPR006935">
    <property type="entry name" value="Helicase/UvrB_N"/>
</dbReference>
<accession>A0ABW9XVL2</accession>
<dbReference type="SMART" id="SM00487">
    <property type="entry name" value="DEXDc"/>
    <property type="match status" value="1"/>
</dbReference>
<dbReference type="GO" id="GO:0004386">
    <property type="term" value="F:helicase activity"/>
    <property type="evidence" value="ECO:0007669"/>
    <property type="project" value="UniProtKB-KW"/>
</dbReference>
<evidence type="ECO:0000256" key="3">
    <source>
        <dbReference type="ARBA" id="ARBA00023125"/>
    </source>
</evidence>
<dbReference type="Pfam" id="PF00271">
    <property type="entry name" value="Helicase_C"/>
    <property type="match status" value="1"/>
</dbReference>
<reference evidence="7 8" key="1">
    <citation type="submission" date="2020-01" db="EMBL/GenBank/DDBJ databases">
        <title>Paenibacillus soybeanensis sp. nov. isolated from the nodules of soybean (Glycine max(L.) Merr).</title>
        <authorList>
            <person name="Wang H."/>
        </authorList>
    </citation>
    <scope>NUCLEOTIDE SEQUENCE [LARGE SCALE GENOMIC DNA]</scope>
    <source>
        <strain evidence="7 8">T1</strain>
    </source>
</reference>
<evidence type="ECO:0000313" key="8">
    <source>
        <dbReference type="Proteomes" id="UP000665561"/>
    </source>
</evidence>
<proteinExistence type="predicted"/>
<evidence type="ECO:0000259" key="6">
    <source>
        <dbReference type="PROSITE" id="PS51194"/>
    </source>
</evidence>
<dbReference type="InterPro" id="IPR027417">
    <property type="entry name" value="P-loop_NTPase"/>
</dbReference>
<dbReference type="EMBL" id="JAAAMV010000023">
    <property type="protein sequence ID" value="NBD26723.1"/>
    <property type="molecule type" value="Genomic_DNA"/>
</dbReference>
<dbReference type="SMART" id="SM00490">
    <property type="entry name" value="HELICc"/>
    <property type="match status" value="1"/>
</dbReference>
<keyword evidence="7" id="KW-0378">Hydrolase</keyword>
<dbReference type="Proteomes" id="UP000665561">
    <property type="component" value="Unassembled WGS sequence"/>
</dbReference>